<accession>A0A5M6IYG8</accession>
<evidence type="ECO:0000313" key="2">
    <source>
        <dbReference type="Proteomes" id="UP000325255"/>
    </source>
</evidence>
<gene>
    <name evidence="1" type="ORF">F1189_04800</name>
</gene>
<dbReference type="RefSeq" id="WP_150039494.1">
    <property type="nucleotide sequence ID" value="NZ_OW485601.1"/>
</dbReference>
<dbReference type="Proteomes" id="UP000325255">
    <property type="component" value="Unassembled WGS sequence"/>
</dbReference>
<evidence type="ECO:0000313" key="1">
    <source>
        <dbReference type="EMBL" id="KAA5613383.1"/>
    </source>
</evidence>
<organism evidence="1 2">
    <name type="scientific">Rhodovastum atsumiense</name>
    <dbReference type="NCBI Taxonomy" id="504468"/>
    <lineage>
        <taxon>Bacteria</taxon>
        <taxon>Pseudomonadati</taxon>
        <taxon>Pseudomonadota</taxon>
        <taxon>Alphaproteobacteria</taxon>
        <taxon>Acetobacterales</taxon>
        <taxon>Acetobacteraceae</taxon>
        <taxon>Rhodovastum</taxon>
    </lineage>
</organism>
<keyword evidence="2" id="KW-1185">Reference proteome</keyword>
<dbReference type="EMBL" id="VWPK01000006">
    <property type="protein sequence ID" value="KAA5613383.1"/>
    <property type="molecule type" value="Genomic_DNA"/>
</dbReference>
<sequence length="287" mass="30869">MPYAAEISRTNPTCIVLVLDQSASMADRFSGATGEGVTKAGLLADVLNRSLMELVTACRKPEGILDYFYVGVLSYAGNEVRPALGGALAGVHISPVSALGRSPMRVETRRKQVPDGAGGLVETEVRFPVWFDPAASGNTPMCQGLETAAEMVAEWCEKYPRSFPPTVLHVTDGEATDGDEAAVEAAAGRITARGTDDGTVLLLNLHVSGEGGTPIRFPTEEKALPDSYARMLFRMSSVLPEEFRRRGEEAQMQLAPGCRGYVYNAGIEDVVRFFRIGTRPRLAAADR</sequence>
<dbReference type="InterPro" id="IPR036465">
    <property type="entry name" value="vWFA_dom_sf"/>
</dbReference>
<name>A0A5M6IYG8_9PROT</name>
<proteinExistence type="predicted"/>
<comment type="caution">
    <text evidence="1">The sequence shown here is derived from an EMBL/GenBank/DDBJ whole genome shotgun (WGS) entry which is preliminary data.</text>
</comment>
<dbReference type="SUPFAM" id="SSF53300">
    <property type="entry name" value="vWA-like"/>
    <property type="match status" value="1"/>
</dbReference>
<dbReference type="OrthoDB" id="7605323at2"/>
<protein>
    <submittedName>
        <fullName evidence="1">VWA domain-containing protein</fullName>
    </submittedName>
</protein>
<dbReference type="AlphaFoldDB" id="A0A5M6IYG8"/>
<dbReference type="Gene3D" id="3.40.50.410">
    <property type="entry name" value="von Willebrand factor, type A domain"/>
    <property type="match status" value="1"/>
</dbReference>
<reference evidence="1 2" key="1">
    <citation type="submission" date="2019-09" db="EMBL/GenBank/DDBJ databases">
        <title>Genome sequence of Rhodovastum atsumiense, a diverse member of the Acetobacteraceae family of non-sulfur purple photosynthetic bacteria.</title>
        <authorList>
            <person name="Meyer T."/>
            <person name="Kyndt J."/>
        </authorList>
    </citation>
    <scope>NUCLEOTIDE SEQUENCE [LARGE SCALE GENOMIC DNA]</scope>
    <source>
        <strain evidence="1 2">DSM 21279</strain>
    </source>
</reference>